<dbReference type="Pfam" id="PF22580">
    <property type="entry name" value="KYNU_C"/>
    <property type="match status" value="1"/>
</dbReference>
<name>A0A6J4UJC6_9BACT</name>
<dbReference type="GO" id="GO:0009435">
    <property type="term" value="P:NAD+ biosynthetic process"/>
    <property type="evidence" value="ECO:0007669"/>
    <property type="project" value="InterPro"/>
</dbReference>
<gene>
    <name evidence="2" type="ORF">AVDCRST_MAG88-870</name>
</gene>
<keyword evidence="1" id="KW-0663">Pyridoxal phosphate</keyword>
<dbReference type="EC" id="3.7.1.3" evidence="2"/>
<dbReference type="Gene3D" id="3.90.1150.10">
    <property type="entry name" value="Aspartate Aminotransferase, domain 1"/>
    <property type="match status" value="1"/>
</dbReference>
<dbReference type="InterPro" id="IPR010111">
    <property type="entry name" value="Kynureninase"/>
</dbReference>
<dbReference type="GO" id="GO:0019441">
    <property type="term" value="P:L-tryptophan catabolic process to kynurenine"/>
    <property type="evidence" value="ECO:0007669"/>
    <property type="project" value="TreeGrafter"/>
</dbReference>
<dbReference type="GO" id="GO:0005737">
    <property type="term" value="C:cytoplasm"/>
    <property type="evidence" value="ECO:0007669"/>
    <property type="project" value="InterPro"/>
</dbReference>
<keyword evidence="2" id="KW-0378">Hydrolase</keyword>
<reference evidence="2" key="1">
    <citation type="submission" date="2020-02" db="EMBL/GenBank/DDBJ databases">
        <authorList>
            <person name="Meier V. D."/>
        </authorList>
    </citation>
    <scope>NUCLEOTIDE SEQUENCE</scope>
    <source>
        <strain evidence="2">AVDCRST_MAG88</strain>
    </source>
</reference>
<dbReference type="InterPro" id="IPR015424">
    <property type="entry name" value="PyrdxlP-dep_Trfase"/>
</dbReference>
<dbReference type="PANTHER" id="PTHR14084:SF0">
    <property type="entry name" value="KYNURENINASE"/>
    <property type="match status" value="1"/>
</dbReference>
<dbReference type="GO" id="GO:0043420">
    <property type="term" value="P:anthranilate metabolic process"/>
    <property type="evidence" value="ECO:0007669"/>
    <property type="project" value="TreeGrafter"/>
</dbReference>
<protein>
    <submittedName>
        <fullName evidence="2">Kynureninase</fullName>
        <ecNumber evidence="2">3.7.1.3</ecNumber>
    </submittedName>
</protein>
<dbReference type="EMBL" id="CADCWM010000299">
    <property type="protein sequence ID" value="CAA9552449.1"/>
    <property type="molecule type" value="Genomic_DNA"/>
</dbReference>
<sequence length="69" mass="7451">VEHDAGLAISQALKARGVVVDFRKPDVVRLAPVALYTTYEELWRAVRALAEIVEAGEHIDVAVSAGHVT</sequence>
<dbReference type="AlphaFoldDB" id="A0A6J4UJC6"/>
<proteinExistence type="predicted"/>
<dbReference type="SUPFAM" id="SSF53383">
    <property type="entry name" value="PLP-dependent transferases"/>
    <property type="match status" value="1"/>
</dbReference>
<dbReference type="GO" id="GO:0030170">
    <property type="term" value="F:pyridoxal phosphate binding"/>
    <property type="evidence" value="ECO:0007669"/>
    <property type="project" value="InterPro"/>
</dbReference>
<evidence type="ECO:0000313" key="2">
    <source>
        <dbReference type="EMBL" id="CAA9552449.1"/>
    </source>
</evidence>
<dbReference type="GO" id="GO:0030429">
    <property type="term" value="F:kynureninase activity"/>
    <property type="evidence" value="ECO:0007669"/>
    <property type="project" value="UniProtKB-EC"/>
</dbReference>
<organism evidence="2">
    <name type="scientific">uncultured Thermomicrobiales bacterium</name>
    <dbReference type="NCBI Taxonomy" id="1645740"/>
    <lineage>
        <taxon>Bacteria</taxon>
        <taxon>Pseudomonadati</taxon>
        <taxon>Thermomicrobiota</taxon>
        <taxon>Thermomicrobia</taxon>
        <taxon>Thermomicrobiales</taxon>
        <taxon>environmental samples</taxon>
    </lineage>
</organism>
<dbReference type="PANTHER" id="PTHR14084">
    <property type="entry name" value="KYNURENINASE"/>
    <property type="match status" value="1"/>
</dbReference>
<accession>A0A6J4UJC6</accession>
<evidence type="ECO:0000256" key="1">
    <source>
        <dbReference type="ARBA" id="ARBA00022898"/>
    </source>
</evidence>
<dbReference type="InterPro" id="IPR015422">
    <property type="entry name" value="PyrdxlP-dep_Trfase_small"/>
</dbReference>
<feature type="non-terminal residue" evidence="2">
    <location>
        <position position="1"/>
    </location>
</feature>